<dbReference type="InterPro" id="IPR003439">
    <property type="entry name" value="ABC_transporter-like_ATP-bd"/>
</dbReference>
<dbReference type="PROSITE" id="PS50929">
    <property type="entry name" value="ABC_TM1F"/>
    <property type="match status" value="1"/>
</dbReference>
<comment type="caution">
    <text evidence="14">The sequence shown here is derived from an EMBL/GenBank/DDBJ whole genome shotgun (WGS) entry which is preliminary data.</text>
</comment>
<feature type="compositionally biased region" description="Polar residues" evidence="10">
    <location>
        <begin position="932"/>
        <end position="942"/>
    </location>
</feature>
<dbReference type="PROSITE" id="PS00211">
    <property type="entry name" value="ABC_TRANSPORTER_1"/>
    <property type="match status" value="1"/>
</dbReference>
<keyword evidence="4" id="KW-0547">Nucleotide-binding</keyword>
<evidence type="ECO:0000256" key="9">
    <source>
        <dbReference type="ARBA" id="ARBA00024363"/>
    </source>
</evidence>
<keyword evidence="5" id="KW-0067">ATP-binding</keyword>
<dbReference type="InterPro" id="IPR036640">
    <property type="entry name" value="ABC1_TM_sf"/>
</dbReference>
<feature type="transmembrane region" description="Helical" evidence="11">
    <location>
        <begin position="351"/>
        <end position="374"/>
    </location>
</feature>
<keyword evidence="15" id="KW-1185">Reference proteome</keyword>
<dbReference type="SUPFAM" id="SSF90123">
    <property type="entry name" value="ABC transporter transmembrane region"/>
    <property type="match status" value="1"/>
</dbReference>
<dbReference type="Gene3D" id="3.40.50.300">
    <property type="entry name" value="P-loop containing nucleotide triphosphate hydrolases"/>
    <property type="match status" value="1"/>
</dbReference>
<feature type="transmembrane region" description="Helical" evidence="11">
    <location>
        <begin position="493"/>
        <end position="514"/>
    </location>
</feature>
<evidence type="ECO:0000256" key="5">
    <source>
        <dbReference type="ARBA" id="ARBA00022840"/>
    </source>
</evidence>
<feature type="transmembrane region" description="Helical" evidence="11">
    <location>
        <begin position="134"/>
        <end position="153"/>
    </location>
</feature>
<evidence type="ECO:0000256" key="4">
    <source>
        <dbReference type="ARBA" id="ARBA00022741"/>
    </source>
</evidence>
<dbReference type="InterPro" id="IPR027417">
    <property type="entry name" value="P-loop_NTPase"/>
</dbReference>
<keyword evidence="8 11" id="KW-0472">Membrane</keyword>
<keyword evidence="6" id="KW-0809">Transit peptide</keyword>
<feature type="transmembrane region" description="Helical" evidence="11">
    <location>
        <begin position="468"/>
        <end position="487"/>
    </location>
</feature>
<evidence type="ECO:0000256" key="6">
    <source>
        <dbReference type="ARBA" id="ARBA00022946"/>
    </source>
</evidence>
<dbReference type="SMART" id="SM00382">
    <property type="entry name" value="AAA"/>
    <property type="match status" value="1"/>
</dbReference>
<evidence type="ECO:0000313" key="14">
    <source>
        <dbReference type="EMBL" id="KAJ2899046.1"/>
    </source>
</evidence>
<dbReference type="AlphaFoldDB" id="A0AAD5RP57"/>
<evidence type="ECO:0000259" key="12">
    <source>
        <dbReference type="PROSITE" id="PS50893"/>
    </source>
</evidence>
<evidence type="ECO:0000256" key="3">
    <source>
        <dbReference type="ARBA" id="ARBA00022692"/>
    </source>
</evidence>
<sequence>MDFCNRHRPYTPEQVLPGKMSRVVMMISPLSLLILFIVFTAIHGVVLARKEEEIIVPAARGPGGKLLPITKRKKKTGGETAPSFTKLARRFFQYASAVICLSYFANGCAIAIHASWDRRGTRDMQRGWWAGTDPVVYTIGSSFLYLYFFITLVDWKTSPTIVHFVTFSFSYIFEVIILVALILRCTGPHCVRERDEFVVYKQPTFWDLFDISISSIRVVLLMGMVLLYGYVKIPYFIRKYRRRWRANTGETTPLLTEANSPVEYNSISENGHCNGSVNGRANGSAALDRAKGSEQNGHANGGTEATSLVKDAEAAFYRPEKLPHKSWYEYIRGYTLFFPYLWPRSNVGLQFLVLLCFLVMVAQRLVNVMVPLQLGLVIDAFAYKDSMPFREITLFWLFKYLQGSSGLLGCIRGLLWIPVSQHSYRALTTASFEHVHALSLDFHLGKRTGEVLSALNKGASINSFMEQVTFQVFPMLFDLMFAIWYFYMYYNIIYAELVTIITFYYLFVTIRMAASRADQRRDMVNADREEEAVKNDSITSYETVKYFNAEGYEFDRYRNAIKEFQEYEAMYLYGMSVMNICQSLVFMCGLLVAMMLGAWEVAYGLREIGAFVTLITYLQQLQGPLNFFGTFYRTVQQAMISAERLLELFKVQPTVVDEQGVTPLDECRGHIRWDRVKFAYDPRKPALQEVSFECKPGTTTAFVGESGGGKSTIFRLMYRYYNCHDGKIEIDGQNVRNLTIDSVRKHIGVVPQDTILFNESLMYNLKYANQEAPDEEIFRACRAAHIHDRILAFPDGYETKVGERGLRLSGGEKQRVAIARTLLKNPKLILLDEATSALDSSTEQQIQKELHEVLSGRTLLIIAHRLSTVVHADQILVLHAGAVVEKGTHDQLLECGGKYKAMWEKQCKAEEAEKAANLKRAEAKKLLHQAGLSGNDSASERGSISDGDANNPQPPTTPNA</sequence>
<comment type="similarity">
    <text evidence="9">Belongs to the ABC transporter superfamily. ABCB family. Heavy Metal importer (TC 3.A.1.210) subfamily.</text>
</comment>
<evidence type="ECO:0000256" key="11">
    <source>
        <dbReference type="SAM" id="Phobius"/>
    </source>
</evidence>
<dbReference type="EMBL" id="JAKWBI020000209">
    <property type="protein sequence ID" value="KAJ2899046.1"/>
    <property type="molecule type" value="Genomic_DNA"/>
</dbReference>
<accession>A0AAD5RP57</accession>
<dbReference type="Pfam" id="PF00005">
    <property type="entry name" value="ABC_tran"/>
    <property type="match status" value="1"/>
</dbReference>
<dbReference type="InterPro" id="IPR017871">
    <property type="entry name" value="ABC_transporter-like_CS"/>
</dbReference>
<dbReference type="Pfam" id="PF00664">
    <property type="entry name" value="ABC_membrane"/>
    <property type="match status" value="1"/>
</dbReference>
<gene>
    <name evidence="14" type="ORF">MKZ38_003447</name>
</gene>
<evidence type="ECO:0000256" key="7">
    <source>
        <dbReference type="ARBA" id="ARBA00022989"/>
    </source>
</evidence>
<dbReference type="GO" id="GO:0005774">
    <property type="term" value="C:vacuolar membrane"/>
    <property type="evidence" value="ECO:0007669"/>
    <property type="project" value="TreeGrafter"/>
</dbReference>
<name>A0AAD5RP57_9PEZI</name>
<dbReference type="Proteomes" id="UP001201980">
    <property type="component" value="Unassembled WGS sequence"/>
</dbReference>
<dbReference type="InterPro" id="IPR003593">
    <property type="entry name" value="AAA+_ATPase"/>
</dbReference>
<organism evidence="14 15">
    <name type="scientific">Zalerion maritima</name>
    <dbReference type="NCBI Taxonomy" id="339359"/>
    <lineage>
        <taxon>Eukaryota</taxon>
        <taxon>Fungi</taxon>
        <taxon>Dikarya</taxon>
        <taxon>Ascomycota</taxon>
        <taxon>Pezizomycotina</taxon>
        <taxon>Sordariomycetes</taxon>
        <taxon>Lulworthiomycetidae</taxon>
        <taxon>Lulworthiales</taxon>
        <taxon>Lulworthiaceae</taxon>
        <taxon>Zalerion</taxon>
    </lineage>
</organism>
<comment type="subcellular location">
    <subcellularLocation>
        <location evidence="1">Membrane</location>
        <topology evidence="1">Multi-pass membrane protein</topology>
    </subcellularLocation>
</comment>
<dbReference type="GO" id="GO:0016887">
    <property type="term" value="F:ATP hydrolysis activity"/>
    <property type="evidence" value="ECO:0007669"/>
    <property type="project" value="InterPro"/>
</dbReference>
<evidence type="ECO:0000256" key="1">
    <source>
        <dbReference type="ARBA" id="ARBA00004141"/>
    </source>
</evidence>
<feature type="transmembrane region" description="Helical" evidence="11">
    <location>
        <begin position="571"/>
        <end position="599"/>
    </location>
</feature>
<feature type="transmembrane region" description="Helical" evidence="11">
    <location>
        <begin position="160"/>
        <end position="183"/>
    </location>
</feature>
<dbReference type="InterPro" id="IPR011527">
    <property type="entry name" value="ABC1_TM_dom"/>
</dbReference>
<evidence type="ECO:0000313" key="15">
    <source>
        <dbReference type="Proteomes" id="UP001201980"/>
    </source>
</evidence>
<keyword evidence="3 11" id="KW-0812">Transmembrane</keyword>
<evidence type="ECO:0000256" key="10">
    <source>
        <dbReference type="SAM" id="MobiDB-lite"/>
    </source>
</evidence>
<evidence type="ECO:0000259" key="13">
    <source>
        <dbReference type="PROSITE" id="PS50929"/>
    </source>
</evidence>
<reference evidence="14" key="1">
    <citation type="submission" date="2022-07" db="EMBL/GenBank/DDBJ databases">
        <title>Draft genome sequence of Zalerion maritima ATCC 34329, a (micro)plastics degrading marine fungus.</title>
        <authorList>
            <person name="Paco A."/>
            <person name="Goncalves M.F.M."/>
            <person name="Rocha-Santos T.A.P."/>
            <person name="Alves A."/>
        </authorList>
    </citation>
    <scope>NUCLEOTIDE SEQUENCE</scope>
    <source>
        <strain evidence="14">ATCC 34329</strain>
    </source>
</reference>
<dbReference type="PANTHER" id="PTHR24221">
    <property type="entry name" value="ATP-BINDING CASSETTE SUB-FAMILY B"/>
    <property type="match status" value="1"/>
</dbReference>
<dbReference type="Gene3D" id="1.20.1560.10">
    <property type="entry name" value="ABC transporter type 1, transmembrane domain"/>
    <property type="match status" value="1"/>
</dbReference>
<dbReference type="GO" id="GO:0000041">
    <property type="term" value="P:transition metal ion transport"/>
    <property type="evidence" value="ECO:0007669"/>
    <property type="project" value="UniProtKB-ARBA"/>
</dbReference>
<dbReference type="InterPro" id="IPR039421">
    <property type="entry name" value="Type_1_exporter"/>
</dbReference>
<dbReference type="CDD" id="cd18583">
    <property type="entry name" value="ABC_6TM_HMT1"/>
    <property type="match status" value="1"/>
</dbReference>
<feature type="domain" description="ABC transmembrane type-1" evidence="13">
    <location>
        <begin position="354"/>
        <end position="637"/>
    </location>
</feature>
<dbReference type="PANTHER" id="PTHR24221:SF651">
    <property type="entry name" value="HEAVY METAL TOLERANCE PROTEIN"/>
    <property type="match status" value="1"/>
</dbReference>
<keyword evidence="7 11" id="KW-1133">Transmembrane helix</keyword>
<dbReference type="GO" id="GO:0140359">
    <property type="term" value="F:ABC-type transporter activity"/>
    <property type="evidence" value="ECO:0007669"/>
    <property type="project" value="InterPro"/>
</dbReference>
<feature type="domain" description="ABC transporter" evidence="12">
    <location>
        <begin position="671"/>
        <end position="905"/>
    </location>
</feature>
<dbReference type="FunFam" id="3.40.50.300:FF:000186">
    <property type="entry name" value="ATP-binding cassette sub-family B member 7, mitochondrial"/>
    <property type="match status" value="1"/>
</dbReference>
<evidence type="ECO:0000256" key="8">
    <source>
        <dbReference type="ARBA" id="ARBA00023136"/>
    </source>
</evidence>
<keyword evidence="2" id="KW-0813">Transport</keyword>
<evidence type="ECO:0000256" key="2">
    <source>
        <dbReference type="ARBA" id="ARBA00022448"/>
    </source>
</evidence>
<dbReference type="FunFam" id="1.20.1560.10:FF:000050">
    <property type="entry name" value="Vacuolar ABC heavy metal transporter (Hmt1)"/>
    <property type="match status" value="1"/>
</dbReference>
<protein>
    <recommendedName>
        <fullName evidence="16">Heavy metal tolerance protein</fullName>
    </recommendedName>
</protein>
<dbReference type="SUPFAM" id="SSF52540">
    <property type="entry name" value="P-loop containing nucleoside triphosphate hydrolases"/>
    <property type="match status" value="1"/>
</dbReference>
<feature type="region of interest" description="Disordered" evidence="10">
    <location>
        <begin position="927"/>
        <end position="960"/>
    </location>
</feature>
<proteinExistence type="inferred from homology"/>
<dbReference type="PROSITE" id="PS50893">
    <property type="entry name" value="ABC_TRANSPORTER_2"/>
    <property type="match status" value="1"/>
</dbReference>
<feature type="transmembrane region" description="Helical" evidence="11">
    <location>
        <begin position="23"/>
        <end position="48"/>
    </location>
</feature>
<feature type="transmembrane region" description="Helical" evidence="11">
    <location>
        <begin position="394"/>
        <end position="415"/>
    </location>
</feature>
<evidence type="ECO:0008006" key="16">
    <source>
        <dbReference type="Google" id="ProtNLM"/>
    </source>
</evidence>
<dbReference type="GO" id="GO:0005524">
    <property type="term" value="F:ATP binding"/>
    <property type="evidence" value="ECO:0007669"/>
    <property type="project" value="UniProtKB-KW"/>
</dbReference>
<feature type="transmembrane region" description="Helical" evidence="11">
    <location>
        <begin position="91"/>
        <end position="114"/>
    </location>
</feature>
<feature type="transmembrane region" description="Helical" evidence="11">
    <location>
        <begin position="211"/>
        <end position="231"/>
    </location>
</feature>